<evidence type="ECO:0000259" key="2">
    <source>
        <dbReference type="PROSITE" id="PS51186"/>
    </source>
</evidence>
<dbReference type="InterPro" id="IPR000182">
    <property type="entry name" value="GNAT_dom"/>
</dbReference>
<name>A0A7X6MZ47_9MYCO</name>
<dbReference type="EMBL" id="JAAXPJ010000021">
    <property type="protein sequence ID" value="NKZ15554.1"/>
    <property type="molecule type" value="Genomic_DNA"/>
</dbReference>
<dbReference type="InterPro" id="IPR016181">
    <property type="entry name" value="Acyl_CoA_acyltransferase"/>
</dbReference>
<protein>
    <submittedName>
        <fullName evidence="3">GNAT family N-acetyltransferase</fullName>
    </submittedName>
</protein>
<dbReference type="AlphaFoldDB" id="A0A7X6MZ47"/>
<dbReference type="SUPFAM" id="SSF55729">
    <property type="entry name" value="Acyl-CoA N-acyltransferases (Nat)"/>
    <property type="match status" value="1"/>
</dbReference>
<dbReference type="RefSeq" id="WP_044517490.1">
    <property type="nucleotide sequence ID" value="NZ_HG322951.1"/>
</dbReference>
<reference evidence="3 4" key="1">
    <citation type="submission" date="2020-04" db="EMBL/GenBank/DDBJ databases">
        <title>MicrobeNet Type strains.</title>
        <authorList>
            <person name="Nicholson A.C."/>
        </authorList>
    </citation>
    <scope>NUCLEOTIDE SEQUENCE [LARGE SCALE GENOMIC DNA]</scope>
    <source>
        <strain evidence="3 4">ATCC 700731</strain>
    </source>
</reference>
<dbReference type="GO" id="GO:0008080">
    <property type="term" value="F:N-acetyltransferase activity"/>
    <property type="evidence" value="ECO:0007669"/>
    <property type="project" value="InterPro"/>
</dbReference>
<proteinExistence type="predicted"/>
<dbReference type="Gene3D" id="3.40.630.30">
    <property type="match status" value="1"/>
</dbReference>
<evidence type="ECO:0000313" key="4">
    <source>
        <dbReference type="Proteomes" id="UP000518188"/>
    </source>
</evidence>
<dbReference type="PANTHER" id="PTHR13947:SF37">
    <property type="entry name" value="LD18367P"/>
    <property type="match status" value="1"/>
</dbReference>
<organism evidence="3 4">
    <name type="scientific">Mycolicibacterium septicum DSM 44393</name>
    <dbReference type="NCBI Taxonomy" id="1341646"/>
    <lineage>
        <taxon>Bacteria</taxon>
        <taxon>Bacillati</taxon>
        <taxon>Actinomycetota</taxon>
        <taxon>Actinomycetes</taxon>
        <taxon>Mycobacteriales</taxon>
        <taxon>Mycobacteriaceae</taxon>
        <taxon>Mycolicibacterium</taxon>
    </lineage>
</organism>
<evidence type="ECO:0000256" key="1">
    <source>
        <dbReference type="ARBA" id="ARBA00022679"/>
    </source>
</evidence>
<gene>
    <name evidence="3" type="ORF">HGA11_31750</name>
</gene>
<dbReference type="Pfam" id="PF00583">
    <property type="entry name" value="Acetyltransf_1"/>
    <property type="match status" value="1"/>
</dbReference>
<keyword evidence="1 3" id="KW-0808">Transferase</keyword>
<sequence length="168" mass="18865">MSQAVDERQVVLRRADHPGDLGWVVMAHGEIYDRQFGWDTDFEALVAKIVADFAEDHAPAREAGWIAEVDGERAGCIFCMAGDEPAVAKLRILLVTPDARGLGLGMRLVAECLRFAREAGYRQVTLWTNDVLVAARKIYQSFGFRLVDEERHHSFGHDLNGQNWIVDL</sequence>
<dbReference type="InterPro" id="IPR050769">
    <property type="entry name" value="NAT_camello-type"/>
</dbReference>
<dbReference type="PROSITE" id="PS51186">
    <property type="entry name" value="GNAT"/>
    <property type="match status" value="1"/>
</dbReference>
<comment type="caution">
    <text evidence="3">The sequence shown here is derived from an EMBL/GenBank/DDBJ whole genome shotgun (WGS) entry which is preliminary data.</text>
</comment>
<accession>A0A7X6MZ47</accession>
<evidence type="ECO:0000313" key="3">
    <source>
        <dbReference type="EMBL" id="NKZ15554.1"/>
    </source>
</evidence>
<feature type="domain" description="N-acetyltransferase" evidence="2">
    <location>
        <begin position="10"/>
        <end position="165"/>
    </location>
</feature>
<dbReference type="Proteomes" id="UP000518188">
    <property type="component" value="Unassembled WGS sequence"/>
</dbReference>
<dbReference type="PANTHER" id="PTHR13947">
    <property type="entry name" value="GNAT FAMILY N-ACETYLTRANSFERASE"/>
    <property type="match status" value="1"/>
</dbReference>
<dbReference type="CDD" id="cd04301">
    <property type="entry name" value="NAT_SF"/>
    <property type="match status" value="1"/>
</dbReference>